<dbReference type="EMBL" id="DAARZY010000001">
    <property type="protein sequence ID" value="HAE4639541.1"/>
    <property type="molecule type" value="Genomic_DNA"/>
</dbReference>
<dbReference type="AlphaFoldDB" id="A0A731N3F2"/>
<reference evidence="2" key="1">
    <citation type="journal article" date="2018" name="Genome Biol.">
        <title>SKESA: strategic k-mer extension for scrupulous assemblies.</title>
        <authorList>
            <person name="Souvorov A."/>
            <person name="Agarwala R."/>
            <person name="Lipman D.J."/>
        </authorList>
    </citation>
    <scope>NUCLEOTIDE SEQUENCE</scope>
    <source>
        <strain evidence="2">12-5143</strain>
    </source>
</reference>
<feature type="domain" description="Transposase IS116/IS110/IS902 C-terminal" evidence="1">
    <location>
        <begin position="6"/>
        <end position="67"/>
    </location>
</feature>
<sequence>LLKDGTFKSASQVAACLGLTPVEKTSGSSVRGRPHMSKTGPSGVRAKLYVAALTASRWNKQAKAIYERLVAKGKAKKAALGAVMRKLVHLCFGVLKTRLPWNENYVATA</sequence>
<dbReference type="InterPro" id="IPR003346">
    <property type="entry name" value="Transposase_20"/>
</dbReference>
<protein>
    <submittedName>
        <fullName evidence="2">IS110 family transposase</fullName>
    </submittedName>
</protein>
<feature type="non-terminal residue" evidence="2">
    <location>
        <position position="1"/>
    </location>
</feature>
<dbReference type="PANTHER" id="PTHR33055:SF3">
    <property type="entry name" value="PUTATIVE TRANSPOSASE FOR IS117-RELATED"/>
    <property type="match status" value="1"/>
</dbReference>
<dbReference type="Pfam" id="PF02371">
    <property type="entry name" value="Transposase_20"/>
    <property type="match status" value="1"/>
</dbReference>
<organism evidence="2">
    <name type="scientific">Salmonella enterica subsp. salamae serovar 42:r:-</name>
    <dbReference type="NCBI Taxonomy" id="2500152"/>
    <lineage>
        <taxon>Bacteria</taxon>
        <taxon>Pseudomonadati</taxon>
        <taxon>Pseudomonadota</taxon>
        <taxon>Gammaproteobacteria</taxon>
        <taxon>Enterobacterales</taxon>
        <taxon>Enterobacteriaceae</taxon>
        <taxon>Salmonella</taxon>
    </lineage>
</organism>
<evidence type="ECO:0000259" key="1">
    <source>
        <dbReference type="Pfam" id="PF02371"/>
    </source>
</evidence>
<accession>A0A731N3F2</accession>
<proteinExistence type="predicted"/>
<name>A0A731N3F2_SALER</name>
<dbReference type="InterPro" id="IPR047650">
    <property type="entry name" value="Transpos_IS110"/>
</dbReference>
<dbReference type="GO" id="GO:0006313">
    <property type="term" value="P:DNA transposition"/>
    <property type="evidence" value="ECO:0007669"/>
    <property type="project" value="InterPro"/>
</dbReference>
<gene>
    <name evidence="2" type="ORF">G4D29_000158</name>
</gene>
<dbReference type="GO" id="GO:0004803">
    <property type="term" value="F:transposase activity"/>
    <property type="evidence" value="ECO:0007669"/>
    <property type="project" value="InterPro"/>
</dbReference>
<reference evidence="2" key="2">
    <citation type="submission" date="2018-07" db="EMBL/GenBank/DDBJ databases">
        <authorList>
            <consortium name="NCBI Pathogen Detection Project"/>
        </authorList>
    </citation>
    <scope>NUCLEOTIDE SEQUENCE</scope>
    <source>
        <strain evidence="2">12-5143</strain>
    </source>
</reference>
<dbReference type="PANTHER" id="PTHR33055">
    <property type="entry name" value="TRANSPOSASE FOR INSERTION SEQUENCE ELEMENT IS1111A"/>
    <property type="match status" value="1"/>
</dbReference>
<dbReference type="GO" id="GO:0003677">
    <property type="term" value="F:DNA binding"/>
    <property type="evidence" value="ECO:0007669"/>
    <property type="project" value="InterPro"/>
</dbReference>
<comment type="caution">
    <text evidence="2">The sequence shown here is derived from an EMBL/GenBank/DDBJ whole genome shotgun (WGS) entry which is preliminary data.</text>
</comment>
<evidence type="ECO:0000313" key="2">
    <source>
        <dbReference type="EMBL" id="HAE4639541.1"/>
    </source>
</evidence>